<dbReference type="KEGG" id="ovi:T265_01868"/>
<evidence type="ECO:0000313" key="3">
    <source>
        <dbReference type="Proteomes" id="UP000054324"/>
    </source>
</evidence>
<proteinExistence type="predicted"/>
<evidence type="ECO:0000256" key="1">
    <source>
        <dbReference type="SAM" id="MobiDB-lite"/>
    </source>
</evidence>
<dbReference type="GeneID" id="20316056"/>
<dbReference type="EMBL" id="KL596639">
    <property type="protein sequence ID" value="KER31933.1"/>
    <property type="molecule type" value="Genomic_DNA"/>
</dbReference>
<sequence>MAFGLTLKRCKLINYKNGSVVTPFRCLAAIPLEGSTRAGVMPNSRQAKSRCRGGIQTMNLPVTSANVIHCWPTVGIGSIGALSTIIPTALSSTVEDARGELISFRSEVKDMAKPLHRLTFEQHRRSLPHSDAPVGSVNTSEQRPHRSAVDMYVDRPGLKCIGRDYGGDERFSGWKDPGYNEIIGKCYKATPEIPQPTSLFKRRKADLRENILLACLSHQ</sequence>
<reference evidence="2 3" key="1">
    <citation type="submission" date="2013-11" db="EMBL/GenBank/DDBJ databases">
        <title>Opisthorchis viverrini - life in the bile duct.</title>
        <authorList>
            <person name="Young N.D."/>
            <person name="Nagarajan N."/>
            <person name="Lin S.J."/>
            <person name="Korhonen P.K."/>
            <person name="Jex A.R."/>
            <person name="Hall R.S."/>
            <person name="Safavi-Hemami H."/>
            <person name="Kaewkong W."/>
            <person name="Bertrand D."/>
            <person name="Gao S."/>
            <person name="Seet Q."/>
            <person name="Wongkham S."/>
            <person name="Teh B.T."/>
            <person name="Wongkham C."/>
            <person name="Intapan P.M."/>
            <person name="Maleewong W."/>
            <person name="Yang X."/>
            <person name="Hu M."/>
            <person name="Wang Z."/>
            <person name="Hofmann A."/>
            <person name="Sternberg P.W."/>
            <person name="Tan P."/>
            <person name="Wang J."/>
            <person name="Gasser R.B."/>
        </authorList>
    </citation>
    <scope>NUCLEOTIDE SEQUENCE [LARGE SCALE GENOMIC DNA]</scope>
</reference>
<gene>
    <name evidence="2" type="ORF">T265_01868</name>
</gene>
<organism evidence="2 3">
    <name type="scientific">Opisthorchis viverrini</name>
    <name type="common">Southeast Asian liver fluke</name>
    <dbReference type="NCBI Taxonomy" id="6198"/>
    <lineage>
        <taxon>Eukaryota</taxon>
        <taxon>Metazoa</taxon>
        <taxon>Spiralia</taxon>
        <taxon>Lophotrochozoa</taxon>
        <taxon>Platyhelminthes</taxon>
        <taxon>Trematoda</taxon>
        <taxon>Digenea</taxon>
        <taxon>Opisthorchiida</taxon>
        <taxon>Opisthorchiata</taxon>
        <taxon>Opisthorchiidae</taxon>
        <taxon>Opisthorchis</taxon>
    </lineage>
</organism>
<feature type="region of interest" description="Disordered" evidence="1">
    <location>
        <begin position="125"/>
        <end position="146"/>
    </location>
</feature>
<evidence type="ECO:0000313" key="2">
    <source>
        <dbReference type="EMBL" id="KER31933.1"/>
    </source>
</evidence>
<keyword evidence="3" id="KW-1185">Reference proteome</keyword>
<dbReference type="CTD" id="20316056"/>
<accession>A0A074ZWU5</accession>
<dbReference type="Proteomes" id="UP000054324">
    <property type="component" value="Unassembled WGS sequence"/>
</dbReference>
<name>A0A074ZWU5_OPIVI</name>
<dbReference type="RefSeq" id="XP_009164258.1">
    <property type="nucleotide sequence ID" value="XM_009165994.1"/>
</dbReference>
<dbReference type="OrthoDB" id="6266031at2759"/>
<dbReference type="AlphaFoldDB" id="A0A074ZWU5"/>
<protein>
    <submittedName>
        <fullName evidence="2">Uncharacterized protein</fullName>
    </submittedName>
</protein>